<reference evidence="1 2" key="1">
    <citation type="submission" date="2018-11" db="EMBL/GenBank/DDBJ databases">
        <authorList>
            <consortium name="Pathogen Informatics"/>
        </authorList>
    </citation>
    <scope>NUCLEOTIDE SEQUENCE [LARGE SCALE GENOMIC DNA]</scope>
</reference>
<dbReference type="AlphaFoldDB" id="A0A3P7E8U7"/>
<organism evidence="1 2">
    <name type="scientific">Wuchereria bancrofti</name>
    <dbReference type="NCBI Taxonomy" id="6293"/>
    <lineage>
        <taxon>Eukaryota</taxon>
        <taxon>Metazoa</taxon>
        <taxon>Ecdysozoa</taxon>
        <taxon>Nematoda</taxon>
        <taxon>Chromadorea</taxon>
        <taxon>Rhabditida</taxon>
        <taxon>Spirurina</taxon>
        <taxon>Spiruromorpha</taxon>
        <taxon>Filarioidea</taxon>
        <taxon>Onchocercidae</taxon>
        <taxon>Wuchereria</taxon>
    </lineage>
</organism>
<evidence type="ECO:0000313" key="1">
    <source>
        <dbReference type="EMBL" id="VDM12774.1"/>
    </source>
</evidence>
<sequence>MSLFCQLAYGFGAYAAAAAAAAAVAVVAAIGEALTECNNNSSNSSSMLYACHCAVQHCNCNVAMLLHHIHIQYLPPGETGEEEMMNTQPFYI</sequence>
<keyword evidence="2" id="KW-1185">Reference proteome</keyword>
<dbReference type="InParanoid" id="A0A3P7E8U7"/>
<proteinExistence type="predicted"/>
<name>A0A3P7E8U7_WUCBA</name>
<accession>A0A3P7E8U7</accession>
<evidence type="ECO:0000313" key="2">
    <source>
        <dbReference type="Proteomes" id="UP000270924"/>
    </source>
</evidence>
<dbReference type="Proteomes" id="UP000270924">
    <property type="component" value="Unassembled WGS sequence"/>
</dbReference>
<protein>
    <submittedName>
        <fullName evidence="1">Uncharacterized protein</fullName>
    </submittedName>
</protein>
<dbReference type="EMBL" id="UYWW01003468">
    <property type="protein sequence ID" value="VDM12774.1"/>
    <property type="molecule type" value="Genomic_DNA"/>
</dbReference>
<gene>
    <name evidence="1" type="ORF">WBA_LOCUS6160</name>
</gene>